<protein>
    <submittedName>
        <fullName evidence="1 2">Uncharacterized protein</fullName>
    </submittedName>
</protein>
<reference evidence="1 3" key="2">
    <citation type="journal article" date="2018" name="Plant J.">
        <title>The Physcomitrella patens chromosome-scale assembly reveals moss genome structure and evolution.</title>
        <authorList>
            <person name="Lang D."/>
            <person name="Ullrich K.K."/>
            <person name="Murat F."/>
            <person name="Fuchs J."/>
            <person name="Jenkins J."/>
            <person name="Haas F.B."/>
            <person name="Piednoel M."/>
            <person name="Gundlach H."/>
            <person name="Van Bel M."/>
            <person name="Meyberg R."/>
            <person name="Vives C."/>
            <person name="Morata J."/>
            <person name="Symeonidi A."/>
            <person name="Hiss M."/>
            <person name="Muchero W."/>
            <person name="Kamisugi Y."/>
            <person name="Saleh O."/>
            <person name="Blanc G."/>
            <person name="Decker E.L."/>
            <person name="van Gessel N."/>
            <person name="Grimwood J."/>
            <person name="Hayes R.D."/>
            <person name="Graham S.W."/>
            <person name="Gunter L.E."/>
            <person name="McDaniel S.F."/>
            <person name="Hoernstein S.N.W."/>
            <person name="Larsson A."/>
            <person name="Li F.W."/>
            <person name="Perroud P.F."/>
            <person name="Phillips J."/>
            <person name="Ranjan P."/>
            <person name="Rokshar D.S."/>
            <person name="Rothfels C.J."/>
            <person name="Schneider L."/>
            <person name="Shu S."/>
            <person name="Stevenson D.W."/>
            <person name="Thummler F."/>
            <person name="Tillich M."/>
            <person name="Villarreal Aguilar J.C."/>
            <person name="Widiez T."/>
            <person name="Wong G.K."/>
            <person name="Wymore A."/>
            <person name="Zhang Y."/>
            <person name="Zimmer A.D."/>
            <person name="Quatrano R.S."/>
            <person name="Mayer K.F.X."/>
            <person name="Goodstein D."/>
            <person name="Casacuberta J.M."/>
            <person name="Vandepoele K."/>
            <person name="Reski R."/>
            <person name="Cuming A.C."/>
            <person name="Tuskan G.A."/>
            <person name="Maumus F."/>
            <person name="Salse J."/>
            <person name="Schmutz J."/>
            <person name="Rensing S.A."/>
        </authorList>
    </citation>
    <scope>NUCLEOTIDE SEQUENCE [LARGE SCALE GENOMIC DNA]</scope>
    <source>
        <strain evidence="2 3">cv. Gransden 2004</strain>
    </source>
</reference>
<proteinExistence type="predicted"/>
<name>A0A2K1KXP9_PHYPA</name>
<evidence type="ECO:0000313" key="3">
    <source>
        <dbReference type="Proteomes" id="UP000006727"/>
    </source>
</evidence>
<reference evidence="2" key="3">
    <citation type="submission" date="2020-12" db="UniProtKB">
        <authorList>
            <consortium name="EnsemblPlants"/>
        </authorList>
    </citation>
    <scope>IDENTIFICATION</scope>
</reference>
<evidence type="ECO:0000313" key="2">
    <source>
        <dbReference type="EnsemblPlants" id="PAC:32942409.CDS.1"/>
    </source>
</evidence>
<gene>
    <name evidence="1" type="ORF">PHYPA_005521</name>
</gene>
<evidence type="ECO:0000313" key="1">
    <source>
        <dbReference type="EMBL" id="PNR58526.1"/>
    </source>
</evidence>
<sequence length="87" mass="9621">MLFGVWSSEGIACFGTFPRPRFSHFGVSMLLTVRERFPHESRMFSISTSGSPRLPFRIVLAITLIDAEKCPTAPTPGLSVGGRFWSS</sequence>
<dbReference type="EnsemblPlants" id="Pp3c3_37619V3.1">
    <property type="protein sequence ID" value="PAC:32942409.CDS.1"/>
    <property type="gene ID" value="Pp3c3_37619"/>
</dbReference>
<dbReference type="Proteomes" id="UP000006727">
    <property type="component" value="Chromosome 3"/>
</dbReference>
<dbReference type="EMBL" id="ABEU02000003">
    <property type="protein sequence ID" value="PNR58526.1"/>
    <property type="molecule type" value="Genomic_DNA"/>
</dbReference>
<dbReference type="AlphaFoldDB" id="A0A2K1KXP9"/>
<dbReference type="Gramene" id="Pp3c3_37619V3.2">
    <property type="protein sequence ID" value="PAC:32942410.CDS.1"/>
    <property type="gene ID" value="Pp3c3_37619"/>
</dbReference>
<dbReference type="Gramene" id="Pp3c3_37619V3.1">
    <property type="protein sequence ID" value="PAC:32942409.CDS.1"/>
    <property type="gene ID" value="Pp3c3_37619"/>
</dbReference>
<reference evidence="1 3" key="1">
    <citation type="journal article" date="2008" name="Science">
        <title>The Physcomitrella genome reveals evolutionary insights into the conquest of land by plants.</title>
        <authorList>
            <person name="Rensing S."/>
            <person name="Lang D."/>
            <person name="Zimmer A."/>
            <person name="Terry A."/>
            <person name="Salamov A."/>
            <person name="Shapiro H."/>
            <person name="Nishiyama T."/>
            <person name="Perroud P.-F."/>
            <person name="Lindquist E."/>
            <person name="Kamisugi Y."/>
            <person name="Tanahashi T."/>
            <person name="Sakakibara K."/>
            <person name="Fujita T."/>
            <person name="Oishi K."/>
            <person name="Shin-I T."/>
            <person name="Kuroki Y."/>
            <person name="Toyoda A."/>
            <person name="Suzuki Y."/>
            <person name="Hashimoto A."/>
            <person name="Yamaguchi K."/>
            <person name="Sugano A."/>
            <person name="Kohara Y."/>
            <person name="Fujiyama A."/>
            <person name="Anterola A."/>
            <person name="Aoki S."/>
            <person name="Ashton N."/>
            <person name="Barbazuk W.B."/>
            <person name="Barker E."/>
            <person name="Bennetzen J."/>
            <person name="Bezanilla M."/>
            <person name="Blankenship R."/>
            <person name="Cho S.H."/>
            <person name="Dutcher S."/>
            <person name="Estelle M."/>
            <person name="Fawcett J.A."/>
            <person name="Gundlach H."/>
            <person name="Hanada K."/>
            <person name="Heyl A."/>
            <person name="Hicks K.A."/>
            <person name="Hugh J."/>
            <person name="Lohr M."/>
            <person name="Mayer K."/>
            <person name="Melkozernov A."/>
            <person name="Murata T."/>
            <person name="Nelson D."/>
            <person name="Pils B."/>
            <person name="Prigge M."/>
            <person name="Reiss B."/>
            <person name="Renner T."/>
            <person name="Rombauts S."/>
            <person name="Rushton P."/>
            <person name="Sanderfoot A."/>
            <person name="Schween G."/>
            <person name="Shiu S.-H."/>
            <person name="Stueber K."/>
            <person name="Theodoulou F.L."/>
            <person name="Tu H."/>
            <person name="Van de Peer Y."/>
            <person name="Verrier P.J."/>
            <person name="Waters E."/>
            <person name="Wood A."/>
            <person name="Yang L."/>
            <person name="Cove D."/>
            <person name="Cuming A."/>
            <person name="Hasebe M."/>
            <person name="Lucas S."/>
            <person name="Mishler D.B."/>
            <person name="Reski R."/>
            <person name="Grigoriev I."/>
            <person name="Quatrano R.S."/>
            <person name="Boore J.L."/>
        </authorList>
    </citation>
    <scope>NUCLEOTIDE SEQUENCE [LARGE SCALE GENOMIC DNA]</scope>
    <source>
        <strain evidence="2 3">cv. Gransden 2004</strain>
    </source>
</reference>
<organism evidence="1">
    <name type="scientific">Physcomitrium patens</name>
    <name type="common">Spreading-leaved earth moss</name>
    <name type="synonym">Physcomitrella patens</name>
    <dbReference type="NCBI Taxonomy" id="3218"/>
    <lineage>
        <taxon>Eukaryota</taxon>
        <taxon>Viridiplantae</taxon>
        <taxon>Streptophyta</taxon>
        <taxon>Embryophyta</taxon>
        <taxon>Bryophyta</taxon>
        <taxon>Bryophytina</taxon>
        <taxon>Bryopsida</taxon>
        <taxon>Funariidae</taxon>
        <taxon>Funariales</taxon>
        <taxon>Funariaceae</taxon>
        <taxon>Physcomitrium</taxon>
    </lineage>
</organism>
<dbReference type="EnsemblPlants" id="Pp3c3_37619V3.2">
    <property type="protein sequence ID" value="PAC:32942410.CDS.1"/>
    <property type="gene ID" value="Pp3c3_37619"/>
</dbReference>
<keyword evidence="3" id="KW-1185">Reference proteome</keyword>
<accession>A0A2K1KXP9</accession>
<dbReference type="InParanoid" id="A0A2K1KXP9"/>